<dbReference type="RefSeq" id="WP_128627488.1">
    <property type="nucleotide sequence ID" value="NZ_RKST01000015.1"/>
</dbReference>
<protein>
    <submittedName>
        <fullName evidence="3">Tripartite tricarboxylate transporter substrate binding protein</fullName>
    </submittedName>
</protein>
<feature type="chain" id="PRO_5019275563" evidence="2">
    <location>
        <begin position="25"/>
        <end position="318"/>
    </location>
</feature>
<comment type="caution">
    <text evidence="3">The sequence shown here is derived from an EMBL/GenBank/DDBJ whole genome shotgun (WGS) entry which is preliminary data.</text>
</comment>
<dbReference type="InterPro" id="IPR042100">
    <property type="entry name" value="Bug_dom1"/>
</dbReference>
<gene>
    <name evidence="3" type="ORF">EET67_15740</name>
</gene>
<dbReference type="EMBL" id="RKST01000015">
    <property type="protein sequence ID" value="RUM96987.1"/>
    <property type="molecule type" value="Genomic_DNA"/>
</dbReference>
<dbReference type="SUPFAM" id="SSF53850">
    <property type="entry name" value="Periplasmic binding protein-like II"/>
    <property type="match status" value="1"/>
</dbReference>
<dbReference type="OrthoDB" id="7243230at2"/>
<keyword evidence="2" id="KW-0732">Signal</keyword>
<organism evidence="3 4">
    <name type="scientific">Borborobacter arsenicus</name>
    <dbReference type="NCBI Taxonomy" id="1851146"/>
    <lineage>
        <taxon>Bacteria</taxon>
        <taxon>Pseudomonadati</taxon>
        <taxon>Pseudomonadota</taxon>
        <taxon>Alphaproteobacteria</taxon>
        <taxon>Hyphomicrobiales</taxon>
        <taxon>Phyllobacteriaceae</taxon>
        <taxon>Borborobacter</taxon>
    </lineage>
</organism>
<dbReference type="Gene3D" id="3.40.190.10">
    <property type="entry name" value="Periplasmic binding protein-like II"/>
    <property type="match status" value="1"/>
</dbReference>
<evidence type="ECO:0000256" key="1">
    <source>
        <dbReference type="ARBA" id="ARBA00006987"/>
    </source>
</evidence>
<name>A0A432V4B1_9HYPH</name>
<keyword evidence="4" id="KW-1185">Reference proteome</keyword>
<comment type="similarity">
    <text evidence="1">Belongs to the UPF0065 (bug) family.</text>
</comment>
<evidence type="ECO:0000313" key="3">
    <source>
        <dbReference type="EMBL" id="RUM96987.1"/>
    </source>
</evidence>
<dbReference type="CDD" id="cd07012">
    <property type="entry name" value="PBP2_Bug_TTT"/>
    <property type="match status" value="1"/>
</dbReference>
<sequence>MKGHLFMAGAFALGIAAFSASASAQDYPKDTVTLITHSSVGGGSDVFLRELSKYLSSALGANVIVENVTGGSGANALARLASAPADGSIFYATTPTFIYTSLLSNPEATYKDLEPVVNVFTDPEVIYTAADSPYDSLQAVIDHAKAERGTWGAANPASLERQLLERLKTAAGAENAAIVTHEGGGDMMINVLNGTLDVGVGEVQEVKSQLEAKQIRVLATFSDEKLETLPDVPTVKSLGYDVVARKFRGIAGPKGLPADVIAAWEKAIPEVLDNPEYKAAYTASDLRPDFIPHAEYGPFIQSFAAETEAFLKQSGVIK</sequence>
<dbReference type="Proteomes" id="UP000281647">
    <property type="component" value="Unassembled WGS sequence"/>
</dbReference>
<dbReference type="Gene3D" id="3.40.190.150">
    <property type="entry name" value="Bordetella uptake gene, domain 1"/>
    <property type="match status" value="1"/>
</dbReference>
<dbReference type="PANTHER" id="PTHR42928:SF5">
    <property type="entry name" value="BLR1237 PROTEIN"/>
    <property type="match status" value="1"/>
</dbReference>
<dbReference type="InterPro" id="IPR005064">
    <property type="entry name" value="BUG"/>
</dbReference>
<feature type="signal peptide" evidence="2">
    <location>
        <begin position="1"/>
        <end position="24"/>
    </location>
</feature>
<dbReference type="PIRSF" id="PIRSF017082">
    <property type="entry name" value="YflP"/>
    <property type="match status" value="1"/>
</dbReference>
<reference evidence="3 4" key="1">
    <citation type="submission" date="2018-11" db="EMBL/GenBank/DDBJ databases">
        <title>Pseudaminobacter arsenicus sp. nov., an arsenic-resistant bacterium isolated from arsenic-rich aquifers.</title>
        <authorList>
            <person name="Mu Y."/>
        </authorList>
    </citation>
    <scope>NUCLEOTIDE SEQUENCE [LARGE SCALE GENOMIC DNA]</scope>
    <source>
        <strain evidence="3 4">CB3</strain>
    </source>
</reference>
<evidence type="ECO:0000256" key="2">
    <source>
        <dbReference type="SAM" id="SignalP"/>
    </source>
</evidence>
<dbReference type="AlphaFoldDB" id="A0A432V4B1"/>
<proteinExistence type="inferred from homology"/>
<accession>A0A432V4B1</accession>
<dbReference type="Pfam" id="PF03401">
    <property type="entry name" value="TctC"/>
    <property type="match status" value="1"/>
</dbReference>
<evidence type="ECO:0000313" key="4">
    <source>
        <dbReference type="Proteomes" id="UP000281647"/>
    </source>
</evidence>
<dbReference type="PANTHER" id="PTHR42928">
    <property type="entry name" value="TRICARBOXYLATE-BINDING PROTEIN"/>
    <property type="match status" value="1"/>
</dbReference>